<protein>
    <submittedName>
        <fullName evidence="7">Polysaccharide biosynthesis protein</fullName>
    </submittedName>
</protein>
<proteinExistence type="predicted"/>
<feature type="transmembrane region" description="Helical" evidence="6">
    <location>
        <begin position="469"/>
        <end position="490"/>
    </location>
</feature>
<evidence type="ECO:0000256" key="5">
    <source>
        <dbReference type="ARBA" id="ARBA00023136"/>
    </source>
</evidence>
<keyword evidence="4 6" id="KW-1133">Transmembrane helix</keyword>
<feature type="transmembrane region" description="Helical" evidence="6">
    <location>
        <begin position="496"/>
        <end position="517"/>
    </location>
</feature>
<reference evidence="7" key="1">
    <citation type="submission" date="2020-10" db="EMBL/GenBank/DDBJ databases">
        <authorList>
            <person name="Gilroy R."/>
        </authorList>
    </citation>
    <scope>NUCLEOTIDE SEQUENCE</scope>
    <source>
        <strain evidence="7">F6-4510</strain>
    </source>
</reference>
<dbReference type="Pfam" id="PF01943">
    <property type="entry name" value="Polysacc_synt"/>
    <property type="match status" value="1"/>
</dbReference>
<evidence type="ECO:0000313" key="8">
    <source>
        <dbReference type="Proteomes" id="UP000823611"/>
    </source>
</evidence>
<keyword evidence="3 6" id="KW-0812">Transmembrane</keyword>
<dbReference type="PANTHER" id="PTHR30250">
    <property type="entry name" value="PST FAMILY PREDICTED COLANIC ACID TRANSPORTER"/>
    <property type="match status" value="1"/>
</dbReference>
<dbReference type="EMBL" id="JADIMX010000089">
    <property type="protein sequence ID" value="MBO8434622.1"/>
    <property type="molecule type" value="Genomic_DNA"/>
</dbReference>
<comment type="subcellular location">
    <subcellularLocation>
        <location evidence="1">Cell membrane</location>
        <topology evidence="1">Multi-pass membrane protein</topology>
    </subcellularLocation>
</comment>
<dbReference type="GO" id="GO:0005886">
    <property type="term" value="C:plasma membrane"/>
    <property type="evidence" value="ECO:0007669"/>
    <property type="project" value="UniProtKB-SubCell"/>
</dbReference>
<organism evidence="7 8">
    <name type="scientific">Candidatus Fimicola merdigallinarum</name>
    <dbReference type="NCBI Taxonomy" id="2840819"/>
    <lineage>
        <taxon>Bacteria</taxon>
        <taxon>Bacillati</taxon>
        <taxon>Bacillota</taxon>
        <taxon>Clostridia</taxon>
        <taxon>Lachnospirales</taxon>
        <taxon>Lachnospiraceae</taxon>
        <taxon>Lachnospiraceae incertae sedis</taxon>
        <taxon>Candidatus Fimicola</taxon>
    </lineage>
</organism>
<evidence type="ECO:0000256" key="4">
    <source>
        <dbReference type="ARBA" id="ARBA00022989"/>
    </source>
</evidence>
<sequence length="541" mass="58099">MSNKGSSSFIKQAAILASAGIIVRIIGFLYRLPLTNMIGDTGNGIYSAGYYIYTFLLILSSAGLPAAISKMVSERIAVNEYKNAHKVFKVSLLVSGIVGFVFMVFMYFFAEPISNLVKSPDSYWCIVSLSPTLFIVAIMSVYRGYFQGMHTMVPTSISQIVEQIFNAVFSVYLAYVFLKIGVGEGEKNIVLGAAGGTAGTGVGALAGLLIMILSYVIIRPRLKARIEREGNEHRADTNGEIISTLMKTALPIIAGTAIFSITNLADMVMVMSRLGVAGFSYDESIVLYGQLSGKYVTLTTLPVSITTAMATATIPSIASSVKLNEKDNVRRKMSLTFRIAMILSIPAAVGIGVLGDPIIKMLFPKANEGGMLLTVGAISIIFLAICQMITGILQGIGRVDVPVKGALLGAITKIVLNYFLISIPSINVLGAVISTTGCYVVASVYNLVSFARITKVKLDYKGGIVKPTLGSIVMGIACYGIYRLMFFLSLGNTVSTIIAIIISIIVYGCVMIIIKGINEEDLSYMPMGGRITRVLKKFNMI</sequence>
<dbReference type="InterPro" id="IPR050833">
    <property type="entry name" value="Poly_Biosynth_Transport"/>
</dbReference>
<accession>A0A9D9DX77</accession>
<keyword evidence="2" id="KW-1003">Cell membrane</keyword>
<feature type="transmembrane region" description="Helical" evidence="6">
    <location>
        <begin position="371"/>
        <end position="393"/>
    </location>
</feature>
<feature type="transmembrane region" description="Helical" evidence="6">
    <location>
        <begin position="429"/>
        <end position="448"/>
    </location>
</feature>
<reference evidence="7" key="2">
    <citation type="journal article" date="2021" name="PeerJ">
        <title>Extensive microbial diversity within the chicken gut microbiome revealed by metagenomics and culture.</title>
        <authorList>
            <person name="Gilroy R."/>
            <person name="Ravi A."/>
            <person name="Getino M."/>
            <person name="Pursley I."/>
            <person name="Horton D.L."/>
            <person name="Alikhan N.F."/>
            <person name="Baker D."/>
            <person name="Gharbi K."/>
            <person name="Hall N."/>
            <person name="Watson M."/>
            <person name="Adriaenssens E.M."/>
            <person name="Foster-Nyarko E."/>
            <person name="Jarju S."/>
            <person name="Secka A."/>
            <person name="Antonio M."/>
            <person name="Oren A."/>
            <person name="Chaudhuri R.R."/>
            <person name="La Ragione R."/>
            <person name="Hildebrand F."/>
            <person name="Pallen M.J."/>
        </authorList>
    </citation>
    <scope>NUCLEOTIDE SEQUENCE</scope>
    <source>
        <strain evidence="7">F6-4510</strain>
    </source>
</reference>
<feature type="transmembrane region" description="Helical" evidence="6">
    <location>
        <begin position="295"/>
        <end position="318"/>
    </location>
</feature>
<evidence type="ECO:0000256" key="2">
    <source>
        <dbReference type="ARBA" id="ARBA00022475"/>
    </source>
</evidence>
<dbReference type="InterPro" id="IPR002797">
    <property type="entry name" value="Polysacc_synth"/>
</dbReference>
<feature type="transmembrane region" description="Helical" evidence="6">
    <location>
        <begin position="90"/>
        <end position="110"/>
    </location>
</feature>
<dbReference type="Proteomes" id="UP000823611">
    <property type="component" value="Unassembled WGS sequence"/>
</dbReference>
<feature type="transmembrane region" description="Helical" evidence="6">
    <location>
        <begin position="252"/>
        <end position="275"/>
    </location>
</feature>
<evidence type="ECO:0000256" key="3">
    <source>
        <dbReference type="ARBA" id="ARBA00022692"/>
    </source>
</evidence>
<name>A0A9D9DX77_9FIRM</name>
<feature type="transmembrane region" description="Helical" evidence="6">
    <location>
        <begin position="122"/>
        <end position="142"/>
    </location>
</feature>
<keyword evidence="5 6" id="KW-0472">Membrane</keyword>
<dbReference type="PIRSF" id="PIRSF038958">
    <property type="entry name" value="PG_synth_SpoVB"/>
    <property type="match status" value="1"/>
</dbReference>
<evidence type="ECO:0000313" key="7">
    <source>
        <dbReference type="EMBL" id="MBO8434622.1"/>
    </source>
</evidence>
<feature type="transmembrane region" description="Helical" evidence="6">
    <location>
        <begin position="405"/>
        <end position="423"/>
    </location>
</feature>
<gene>
    <name evidence="7" type="ORF">IAC55_04785</name>
</gene>
<feature type="transmembrane region" description="Helical" evidence="6">
    <location>
        <begin position="189"/>
        <end position="218"/>
    </location>
</feature>
<evidence type="ECO:0000256" key="6">
    <source>
        <dbReference type="SAM" id="Phobius"/>
    </source>
</evidence>
<dbReference type="AlphaFoldDB" id="A0A9D9DX77"/>
<feature type="transmembrane region" description="Helical" evidence="6">
    <location>
        <begin position="50"/>
        <end position="69"/>
    </location>
</feature>
<dbReference type="PANTHER" id="PTHR30250:SF21">
    <property type="entry name" value="LIPID II FLIPPASE MURJ"/>
    <property type="match status" value="1"/>
</dbReference>
<feature type="transmembrane region" description="Helical" evidence="6">
    <location>
        <begin position="12"/>
        <end position="30"/>
    </location>
</feature>
<comment type="caution">
    <text evidence="7">The sequence shown here is derived from an EMBL/GenBank/DDBJ whole genome shotgun (WGS) entry which is preliminary data.</text>
</comment>
<feature type="transmembrane region" description="Helical" evidence="6">
    <location>
        <begin position="163"/>
        <end position="183"/>
    </location>
</feature>
<dbReference type="CDD" id="cd13124">
    <property type="entry name" value="MATE_SpoVB_like"/>
    <property type="match status" value="1"/>
</dbReference>
<evidence type="ECO:0000256" key="1">
    <source>
        <dbReference type="ARBA" id="ARBA00004651"/>
    </source>
</evidence>
<feature type="transmembrane region" description="Helical" evidence="6">
    <location>
        <begin position="339"/>
        <end position="359"/>
    </location>
</feature>
<dbReference type="InterPro" id="IPR024923">
    <property type="entry name" value="PG_synth_SpoVB"/>
</dbReference>